<dbReference type="InterPro" id="IPR036271">
    <property type="entry name" value="Tet_transcr_reg_TetR-rel_C_sf"/>
</dbReference>
<dbReference type="GO" id="GO:0003677">
    <property type="term" value="F:DNA binding"/>
    <property type="evidence" value="ECO:0007669"/>
    <property type="project" value="UniProtKB-UniRule"/>
</dbReference>
<feature type="domain" description="HTH tetR-type" evidence="3">
    <location>
        <begin position="2"/>
        <end position="62"/>
    </location>
</feature>
<dbReference type="PRINTS" id="PR00455">
    <property type="entry name" value="HTHTETR"/>
</dbReference>
<dbReference type="InterPro" id="IPR009057">
    <property type="entry name" value="Homeodomain-like_sf"/>
</dbReference>
<reference evidence="4 5" key="1">
    <citation type="submission" date="2019-08" db="EMBL/GenBank/DDBJ databases">
        <title>Pedobacter sp. nov., isolated from Han river, South Korea.</title>
        <authorList>
            <person name="Lee D.-H."/>
            <person name="Kim Y.-S."/>
            <person name="Hwang E.-M."/>
            <person name="Le Tran T.C."/>
            <person name="Cha C.-J."/>
        </authorList>
    </citation>
    <scope>NUCLEOTIDE SEQUENCE [LARGE SCALE GENOMIC DNA]</scope>
    <source>
        <strain evidence="4 5">CJ43</strain>
    </source>
</reference>
<gene>
    <name evidence="4" type="ORF">FYC62_03535</name>
</gene>
<dbReference type="PROSITE" id="PS50977">
    <property type="entry name" value="HTH_TETR_2"/>
    <property type="match status" value="1"/>
</dbReference>
<evidence type="ECO:0000256" key="2">
    <source>
        <dbReference type="PROSITE-ProRule" id="PRU00335"/>
    </source>
</evidence>
<dbReference type="InterPro" id="IPR001647">
    <property type="entry name" value="HTH_TetR"/>
</dbReference>
<keyword evidence="1 2" id="KW-0238">DNA-binding</keyword>
<feature type="DNA-binding region" description="H-T-H motif" evidence="2">
    <location>
        <begin position="25"/>
        <end position="44"/>
    </location>
</feature>
<dbReference type="InterPro" id="IPR050624">
    <property type="entry name" value="HTH-type_Tx_Regulator"/>
</dbReference>
<sequence>MEEVQLYIIKEAEKLFMKYGLRSVTMDDIAKHLGMSKKTLYVNFKDKNDLVNHMFTTILKEDECQLACCSAEAENAIDEMFKIMNYLKDSLSGINPIVFYDLEKYHAEANGIMKDFKHGHIFQKCKINLERGIKEGLYREDLNIEVLAASRVSQIDWVFESDLVRGGKYSLYEVINEITYHFVCGVVNDKGSKLINEYKDKYK</sequence>
<evidence type="ECO:0000259" key="3">
    <source>
        <dbReference type="PROSITE" id="PS50977"/>
    </source>
</evidence>
<protein>
    <submittedName>
        <fullName evidence="4">TetR/AcrR family transcriptional regulator</fullName>
    </submittedName>
</protein>
<dbReference type="RefSeq" id="WP_149073938.1">
    <property type="nucleotide sequence ID" value="NZ_CP043329.1"/>
</dbReference>
<dbReference type="KEGG" id="pej:FYC62_03535"/>
<evidence type="ECO:0000256" key="1">
    <source>
        <dbReference type="ARBA" id="ARBA00023125"/>
    </source>
</evidence>
<proteinExistence type="predicted"/>
<name>A0A5C0VIK3_9SPHI</name>
<dbReference type="Gene3D" id="1.10.10.60">
    <property type="entry name" value="Homeodomain-like"/>
    <property type="match status" value="1"/>
</dbReference>
<organism evidence="4 5">
    <name type="scientific">Pedobacter aquae</name>
    <dbReference type="NCBI Taxonomy" id="2605747"/>
    <lineage>
        <taxon>Bacteria</taxon>
        <taxon>Pseudomonadati</taxon>
        <taxon>Bacteroidota</taxon>
        <taxon>Sphingobacteriia</taxon>
        <taxon>Sphingobacteriales</taxon>
        <taxon>Sphingobacteriaceae</taxon>
        <taxon>Pedobacter</taxon>
    </lineage>
</organism>
<accession>A0A5C0VIK3</accession>
<keyword evidence="5" id="KW-1185">Reference proteome</keyword>
<dbReference type="EMBL" id="CP043329">
    <property type="protein sequence ID" value="QEK50844.1"/>
    <property type="molecule type" value="Genomic_DNA"/>
</dbReference>
<dbReference type="Pfam" id="PF00440">
    <property type="entry name" value="TetR_N"/>
    <property type="match status" value="1"/>
</dbReference>
<dbReference type="Proteomes" id="UP000323653">
    <property type="component" value="Chromosome"/>
</dbReference>
<dbReference type="PANTHER" id="PTHR43479:SF11">
    <property type="entry name" value="ACREF_ENVCD OPERON REPRESSOR-RELATED"/>
    <property type="match status" value="1"/>
</dbReference>
<dbReference type="SUPFAM" id="SSF46689">
    <property type="entry name" value="Homeodomain-like"/>
    <property type="match status" value="1"/>
</dbReference>
<dbReference type="PANTHER" id="PTHR43479">
    <property type="entry name" value="ACREF/ENVCD OPERON REPRESSOR-RELATED"/>
    <property type="match status" value="1"/>
</dbReference>
<evidence type="ECO:0000313" key="4">
    <source>
        <dbReference type="EMBL" id="QEK50844.1"/>
    </source>
</evidence>
<dbReference type="Gene3D" id="1.10.357.10">
    <property type="entry name" value="Tetracycline Repressor, domain 2"/>
    <property type="match status" value="1"/>
</dbReference>
<dbReference type="AlphaFoldDB" id="A0A5C0VIK3"/>
<dbReference type="SUPFAM" id="SSF48498">
    <property type="entry name" value="Tetracyclin repressor-like, C-terminal domain"/>
    <property type="match status" value="1"/>
</dbReference>
<evidence type="ECO:0000313" key="5">
    <source>
        <dbReference type="Proteomes" id="UP000323653"/>
    </source>
</evidence>